<keyword evidence="4" id="KW-0862">Zinc</keyword>
<evidence type="ECO:0000256" key="3">
    <source>
        <dbReference type="ARBA" id="ARBA00023027"/>
    </source>
</evidence>
<evidence type="ECO:0000259" key="5">
    <source>
        <dbReference type="PROSITE" id="PS50305"/>
    </source>
</evidence>
<feature type="binding site" evidence="4">
    <location>
        <position position="132"/>
    </location>
    <ligand>
        <name>Zn(2+)</name>
        <dbReference type="ChEBI" id="CHEBI:29105"/>
    </ligand>
</feature>
<sequence length="239" mass="27268">MEAKIMKQTDLTELQKEIDNAKHIVFLTGAGVSTHSGIPDYRSKNGIYNGVQESPETILSENTLYERPEFFYHFVMNNMYFPKAQPNLIHQKIAQICNKKGDLITQNIDRLDTKAGNKHVTEFHGNLYNIYCTKCHHSISYEEYSQNYIHQNCGGIIRPRIVLYDESINPETLTKSIEIMQKSDLVIICGTSFVVYPFAQLLAYSNEKAKIIAINKTEIPTPGIKQIIGDAIDVFKFLN</sequence>
<dbReference type="InterPro" id="IPR003000">
    <property type="entry name" value="Sirtuin"/>
</dbReference>
<feature type="binding site" evidence="4">
    <location>
        <position position="150"/>
    </location>
    <ligand>
        <name>Zn(2+)</name>
        <dbReference type="ChEBI" id="CHEBI:29105"/>
    </ligand>
</feature>
<evidence type="ECO:0000256" key="2">
    <source>
        <dbReference type="ARBA" id="ARBA00022679"/>
    </source>
</evidence>
<dbReference type="SUPFAM" id="SSF52467">
    <property type="entry name" value="DHS-like NAD/FAD-binding domain"/>
    <property type="match status" value="1"/>
</dbReference>
<dbReference type="PROSITE" id="PS50305">
    <property type="entry name" value="SIRTUIN"/>
    <property type="match status" value="1"/>
</dbReference>
<dbReference type="EMBL" id="WHOE01000030">
    <property type="protein sequence ID" value="MPW14395.1"/>
    <property type="molecule type" value="Genomic_DNA"/>
</dbReference>
<feature type="domain" description="Deacetylase sirtuin-type" evidence="5">
    <location>
        <begin position="4"/>
        <end position="239"/>
    </location>
</feature>
<gene>
    <name evidence="6" type="ORF">GDZ32_05250</name>
</gene>
<dbReference type="Pfam" id="PF02146">
    <property type="entry name" value="SIR2"/>
    <property type="match status" value="1"/>
</dbReference>
<dbReference type="GO" id="GO:0017136">
    <property type="term" value="F:histone deacetylase activity, NAD-dependent"/>
    <property type="evidence" value="ECO:0007669"/>
    <property type="project" value="TreeGrafter"/>
</dbReference>
<evidence type="ECO:0000256" key="4">
    <source>
        <dbReference type="PROSITE-ProRule" id="PRU00236"/>
    </source>
</evidence>
<keyword evidence="2" id="KW-0808">Transferase</keyword>
<feature type="binding site" evidence="4">
    <location>
        <position position="153"/>
    </location>
    <ligand>
        <name>Zn(2+)</name>
        <dbReference type="ChEBI" id="CHEBI:29105"/>
    </ligand>
</feature>
<evidence type="ECO:0000313" key="6">
    <source>
        <dbReference type="EMBL" id="MPW14395.1"/>
    </source>
</evidence>
<dbReference type="InterPro" id="IPR050134">
    <property type="entry name" value="NAD-dep_sirtuin_deacylases"/>
</dbReference>
<comment type="caution">
    <text evidence="6">The sequence shown here is derived from an EMBL/GenBank/DDBJ whole genome shotgun (WGS) entry which is preliminary data.</text>
</comment>
<dbReference type="Gene3D" id="3.40.50.1220">
    <property type="entry name" value="TPP-binding domain"/>
    <property type="match status" value="1"/>
</dbReference>
<keyword evidence="4" id="KW-0479">Metal-binding</keyword>
<accession>A0A6A7K1L0</accession>
<dbReference type="EC" id="2.3.1.286" evidence="1"/>
<name>A0A6A7K1L0_LACHE</name>
<dbReference type="GO" id="GO:0046872">
    <property type="term" value="F:metal ion binding"/>
    <property type="evidence" value="ECO:0007669"/>
    <property type="project" value="UniProtKB-KW"/>
</dbReference>
<feature type="active site" description="Proton acceptor" evidence="4">
    <location>
        <position position="124"/>
    </location>
</feature>
<dbReference type="InterPro" id="IPR026590">
    <property type="entry name" value="Ssirtuin_cat_dom"/>
</dbReference>
<dbReference type="InterPro" id="IPR029035">
    <property type="entry name" value="DHS-like_NAD/FAD-binding_dom"/>
</dbReference>
<dbReference type="AlphaFoldDB" id="A0A6A7K1L0"/>
<protein>
    <recommendedName>
        <fullName evidence="1">protein acetyllysine N-acetyltransferase</fullName>
        <ecNumber evidence="1">2.3.1.286</ecNumber>
    </recommendedName>
</protein>
<dbReference type="Proteomes" id="UP000430466">
    <property type="component" value="Unassembled WGS sequence"/>
</dbReference>
<evidence type="ECO:0000256" key="1">
    <source>
        <dbReference type="ARBA" id="ARBA00012928"/>
    </source>
</evidence>
<dbReference type="NCBIfam" id="NF001752">
    <property type="entry name" value="PRK00481.1-1"/>
    <property type="match status" value="1"/>
</dbReference>
<organism evidence="6 7">
    <name type="scientific">Lactobacillus helveticus</name>
    <name type="common">Lactobacillus suntoryeus</name>
    <dbReference type="NCBI Taxonomy" id="1587"/>
    <lineage>
        <taxon>Bacteria</taxon>
        <taxon>Bacillati</taxon>
        <taxon>Bacillota</taxon>
        <taxon>Bacilli</taxon>
        <taxon>Lactobacillales</taxon>
        <taxon>Lactobacillaceae</taxon>
        <taxon>Lactobacillus</taxon>
    </lineage>
</organism>
<dbReference type="Gene3D" id="3.30.1600.10">
    <property type="entry name" value="SIR2/SIRT2 'Small Domain"/>
    <property type="match status" value="1"/>
</dbReference>
<dbReference type="PANTHER" id="PTHR11085">
    <property type="entry name" value="NAD-DEPENDENT PROTEIN DEACYLASE SIRTUIN-5, MITOCHONDRIAL-RELATED"/>
    <property type="match status" value="1"/>
</dbReference>
<evidence type="ECO:0000313" key="7">
    <source>
        <dbReference type="Proteomes" id="UP000430466"/>
    </source>
</evidence>
<dbReference type="GO" id="GO:0070403">
    <property type="term" value="F:NAD+ binding"/>
    <property type="evidence" value="ECO:0007669"/>
    <property type="project" value="InterPro"/>
</dbReference>
<reference evidence="6 7" key="1">
    <citation type="submission" date="2019-10" db="EMBL/GenBank/DDBJ databases">
        <title>Draft genome sequences of Lactobacillus strains.</title>
        <authorList>
            <person name="Cho G.-S."/>
            <person name="Fagbemigun O."/>
            <person name="Brinks E."/>
            <person name="Franz C.M.A.P."/>
        </authorList>
    </citation>
    <scope>NUCLEOTIDE SEQUENCE [LARGE SCALE GENOMIC DNA]</scope>
    <source>
        <strain evidence="6 7">313</strain>
    </source>
</reference>
<keyword evidence="3" id="KW-0520">NAD</keyword>
<proteinExistence type="predicted"/>
<dbReference type="InterPro" id="IPR026591">
    <property type="entry name" value="Sirtuin_cat_small_dom_sf"/>
</dbReference>
<dbReference type="PANTHER" id="PTHR11085:SF4">
    <property type="entry name" value="NAD-DEPENDENT PROTEIN DEACYLASE"/>
    <property type="match status" value="1"/>
</dbReference>
<feature type="binding site" evidence="4">
    <location>
        <position position="135"/>
    </location>
    <ligand>
        <name>Zn(2+)</name>
        <dbReference type="ChEBI" id="CHEBI:29105"/>
    </ligand>
</feature>